<feature type="non-terminal residue" evidence="3">
    <location>
        <position position="1"/>
    </location>
</feature>
<dbReference type="GO" id="GO:0016811">
    <property type="term" value="F:hydrolase activity, acting on carbon-nitrogen (but not peptide) bonds, in linear amides"/>
    <property type="evidence" value="ECO:0007669"/>
    <property type="project" value="UniProtKB-ARBA"/>
</dbReference>
<dbReference type="CDD" id="cd07197">
    <property type="entry name" value="nitrilase"/>
    <property type="match status" value="1"/>
</dbReference>
<dbReference type="PROSITE" id="PS50263">
    <property type="entry name" value="CN_HYDROLASE"/>
    <property type="match status" value="1"/>
</dbReference>
<dbReference type="SUPFAM" id="SSF56317">
    <property type="entry name" value="Carbon-nitrogen hydrolase"/>
    <property type="match status" value="1"/>
</dbReference>
<dbReference type="PANTHER" id="PTHR43674">
    <property type="entry name" value="NITRILASE C965.09-RELATED"/>
    <property type="match status" value="1"/>
</dbReference>
<evidence type="ECO:0000256" key="1">
    <source>
        <dbReference type="ARBA" id="ARBA00022801"/>
    </source>
</evidence>
<feature type="domain" description="CN hydrolase" evidence="2">
    <location>
        <begin position="1"/>
        <end position="150"/>
    </location>
</feature>
<dbReference type="InterPro" id="IPR003010">
    <property type="entry name" value="C-N_Hydrolase"/>
</dbReference>
<evidence type="ECO:0000259" key="2">
    <source>
        <dbReference type="PROSITE" id="PS50263"/>
    </source>
</evidence>
<dbReference type="AlphaFoldDB" id="A0A382PGL0"/>
<reference evidence="3" key="1">
    <citation type="submission" date="2018-05" db="EMBL/GenBank/DDBJ databases">
        <authorList>
            <person name="Lanie J.A."/>
            <person name="Ng W.-L."/>
            <person name="Kazmierczak K.M."/>
            <person name="Andrzejewski T.M."/>
            <person name="Davidsen T.M."/>
            <person name="Wayne K.J."/>
            <person name="Tettelin H."/>
            <person name="Glass J.I."/>
            <person name="Rusch D."/>
            <person name="Podicherti R."/>
            <person name="Tsui H.-C.T."/>
            <person name="Winkler M.E."/>
        </authorList>
    </citation>
    <scope>NUCLEOTIDE SEQUENCE</scope>
</reference>
<proteinExistence type="predicted"/>
<keyword evidence="1" id="KW-0378">Hydrolase</keyword>
<dbReference type="PANTHER" id="PTHR43674:SF2">
    <property type="entry name" value="BETA-UREIDOPROPIONASE"/>
    <property type="match status" value="1"/>
</dbReference>
<name>A0A382PGL0_9ZZZZ</name>
<protein>
    <recommendedName>
        <fullName evidence="2">CN hydrolase domain-containing protein</fullName>
    </recommendedName>
</protein>
<accession>A0A382PGL0</accession>
<dbReference type="Pfam" id="PF00795">
    <property type="entry name" value="CN_hydrolase"/>
    <property type="match status" value="1"/>
</dbReference>
<organism evidence="3">
    <name type="scientific">marine metagenome</name>
    <dbReference type="NCBI Taxonomy" id="408172"/>
    <lineage>
        <taxon>unclassified sequences</taxon>
        <taxon>metagenomes</taxon>
        <taxon>ecological metagenomes</taxon>
    </lineage>
</organism>
<evidence type="ECO:0000313" key="3">
    <source>
        <dbReference type="EMBL" id="SVC71061.1"/>
    </source>
</evidence>
<dbReference type="EMBL" id="UINC01106414">
    <property type="protein sequence ID" value="SVC71061.1"/>
    <property type="molecule type" value="Genomic_DNA"/>
</dbReference>
<dbReference type="InterPro" id="IPR050345">
    <property type="entry name" value="Aliph_Amidase/BUP"/>
</dbReference>
<dbReference type="InterPro" id="IPR036526">
    <property type="entry name" value="C-N_Hydrolase_sf"/>
</dbReference>
<sequence length="174" mass="19246">YIVAGLLEREKNLVYNVAVLIGPDGKVAGKYRKVCLPRGEIEGGLTPGTKYPVFQTRFGKVGMMVCYDGFFPEVARRLSNNGAEIIAWPVWGCNPLLGAARACENHVYIVSSTYTDASANWMISAIYGHDGRALAQAKDWGTIAITEVDLNKRLYWHSLGDFKAQIPSHRPLDK</sequence>
<dbReference type="Gene3D" id="3.60.110.10">
    <property type="entry name" value="Carbon-nitrogen hydrolase"/>
    <property type="match status" value="1"/>
</dbReference>
<gene>
    <name evidence="3" type="ORF">METZ01_LOCUS323915</name>
</gene>